<proteinExistence type="predicted"/>
<sequence>MSTRRNECTNAWCMQQIAALQSQVRELKSLFEGSKKHRPCDCKATGRFVRPKATRPLSPASTPSRCPDPEPRSSNVARPSVISFRVNPTPKKRDAGIELVDRFIERIPRRVQDWQNRSQCGGLTNTAGILKAFSINAPSICGVTPSGSLREKFPNHIVKRAKDISVALRQSDATDVLLNWGPVLFSAECRVALQLGVEPKVVNDAMNQVLALEFERRLNEIVKIIASDPAAEPEQTSFLLYLPFVVWAIIRRELGGDCFDEVCQALQSRNFLQSDFEEWYALLSVQSTPQTPADTQSEATTGLAQHKRSPVDVHMPNAKRQRSSGRPEQATSLPSSSDLALSDSGDGISTWDGDLGLTVSPQDSLVGNAATSVDTTHANLSQHVHRESYGTDSLRIDRGATSEAVHLANSGVSVPQCSFAQSPPQTGLTMMPLAEGPKFDDDFGVRSPLGDSESFQMAGTATSPDPGNHWSIPEAPEVVMPRTYEVDHQIRLPTLLDPTVHPCYLSPSEVLVTTQDSSQSNPATVQNMYGYSHDECDPCLWPTPTRPTGSSLAGQILGVVQPVTF</sequence>
<evidence type="ECO:0000256" key="1">
    <source>
        <dbReference type="SAM" id="MobiDB-lite"/>
    </source>
</evidence>
<feature type="region of interest" description="Disordered" evidence="1">
    <location>
        <begin position="290"/>
        <end position="345"/>
    </location>
</feature>
<name>A0A066X442_COLSU</name>
<evidence type="ECO:0000313" key="3">
    <source>
        <dbReference type="Proteomes" id="UP000027238"/>
    </source>
</evidence>
<dbReference type="AlphaFoldDB" id="A0A066X442"/>
<dbReference type="EMBL" id="JMSE01001474">
    <property type="protein sequence ID" value="KDN60775.1"/>
    <property type="molecule type" value="Genomic_DNA"/>
</dbReference>
<feature type="region of interest" description="Disordered" evidence="1">
    <location>
        <begin position="51"/>
        <end position="78"/>
    </location>
</feature>
<dbReference type="HOGENOM" id="CLU_426994_0_0_1"/>
<feature type="compositionally biased region" description="Low complexity" evidence="1">
    <location>
        <begin position="332"/>
        <end position="345"/>
    </location>
</feature>
<accession>A0A066X442</accession>
<reference evidence="3" key="1">
    <citation type="journal article" date="2014" name="Genome Announc.">
        <title>Draft genome sequence of Colletotrichum sublineola, a destructive pathogen of cultivated sorghum.</title>
        <authorList>
            <person name="Baroncelli R."/>
            <person name="Sanz-Martin J.M."/>
            <person name="Rech G.E."/>
            <person name="Sukno S.A."/>
            <person name="Thon M.R."/>
        </authorList>
    </citation>
    <scope>NUCLEOTIDE SEQUENCE [LARGE SCALE GENOMIC DNA]</scope>
    <source>
        <strain evidence="3">TX430BB</strain>
    </source>
</reference>
<protein>
    <submittedName>
        <fullName evidence="2">Uncharacterized protein</fullName>
    </submittedName>
</protein>
<organism evidence="2 3">
    <name type="scientific">Colletotrichum sublineola</name>
    <name type="common">Sorghum anthracnose fungus</name>
    <dbReference type="NCBI Taxonomy" id="1173701"/>
    <lineage>
        <taxon>Eukaryota</taxon>
        <taxon>Fungi</taxon>
        <taxon>Dikarya</taxon>
        <taxon>Ascomycota</taxon>
        <taxon>Pezizomycotina</taxon>
        <taxon>Sordariomycetes</taxon>
        <taxon>Hypocreomycetidae</taxon>
        <taxon>Glomerellales</taxon>
        <taxon>Glomerellaceae</taxon>
        <taxon>Colletotrichum</taxon>
        <taxon>Colletotrichum graminicola species complex</taxon>
    </lineage>
</organism>
<comment type="caution">
    <text evidence="2">The sequence shown here is derived from an EMBL/GenBank/DDBJ whole genome shotgun (WGS) entry which is preliminary data.</text>
</comment>
<dbReference type="Proteomes" id="UP000027238">
    <property type="component" value="Unassembled WGS sequence"/>
</dbReference>
<gene>
    <name evidence="2" type="ORF">CSUB01_05967</name>
</gene>
<evidence type="ECO:0000313" key="2">
    <source>
        <dbReference type="EMBL" id="KDN60775.1"/>
    </source>
</evidence>
<feature type="compositionally biased region" description="Polar residues" evidence="1">
    <location>
        <begin position="290"/>
        <end position="303"/>
    </location>
</feature>
<keyword evidence="3" id="KW-1185">Reference proteome</keyword>